<dbReference type="Proteomes" id="UP000298460">
    <property type="component" value="Unassembled WGS sequence"/>
</dbReference>
<accession>A0A4Z0QY14</accession>
<dbReference type="EMBL" id="SPQQ01000015">
    <property type="protein sequence ID" value="TGE35394.1"/>
    <property type="molecule type" value="Genomic_DNA"/>
</dbReference>
<evidence type="ECO:0000259" key="1">
    <source>
        <dbReference type="Pfam" id="PF13302"/>
    </source>
</evidence>
<organism evidence="2 3">
    <name type="scientific">Desulfosporosinus fructosivorans</name>
    <dbReference type="NCBI Taxonomy" id="2018669"/>
    <lineage>
        <taxon>Bacteria</taxon>
        <taxon>Bacillati</taxon>
        <taxon>Bacillota</taxon>
        <taxon>Clostridia</taxon>
        <taxon>Eubacteriales</taxon>
        <taxon>Desulfitobacteriaceae</taxon>
        <taxon>Desulfosporosinus</taxon>
    </lineage>
</organism>
<dbReference type="AlphaFoldDB" id="A0A4Z0QY14"/>
<gene>
    <name evidence="2" type="ORF">E4K67_25745</name>
</gene>
<dbReference type="InterPro" id="IPR016181">
    <property type="entry name" value="Acyl_CoA_acyltransferase"/>
</dbReference>
<keyword evidence="3" id="KW-1185">Reference proteome</keyword>
<name>A0A4Z0QY14_9FIRM</name>
<dbReference type="OrthoDB" id="9785602at2"/>
<dbReference type="PANTHER" id="PTHR43415:SF3">
    <property type="entry name" value="GNAT-FAMILY ACETYLTRANSFERASE"/>
    <property type="match status" value="1"/>
</dbReference>
<reference evidence="2 3" key="1">
    <citation type="submission" date="2019-03" db="EMBL/GenBank/DDBJ databases">
        <title>Draft Genome Sequence of Desulfosporosinus fructosivorans Strain 63.6F, Isolated from Marine Sediment in the Baltic Sea.</title>
        <authorList>
            <person name="Hausmann B."/>
            <person name="Vandieken V."/>
            <person name="Pjevac P."/>
            <person name="Schreck K."/>
            <person name="Herbold C.W."/>
            <person name="Loy A."/>
        </authorList>
    </citation>
    <scope>NUCLEOTIDE SEQUENCE [LARGE SCALE GENOMIC DNA]</scope>
    <source>
        <strain evidence="2 3">63.6F</strain>
    </source>
</reference>
<comment type="caution">
    <text evidence="2">The sequence shown here is derived from an EMBL/GenBank/DDBJ whole genome shotgun (WGS) entry which is preliminary data.</text>
</comment>
<dbReference type="GO" id="GO:0016747">
    <property type="term" value="F:acyltransferase activity, transferring groups other than amino-acyl groups"/>
    <property type="evidence" value="ECO:0007669"/>
    <property type="project" value="InterPro"/>
</dbReference>
<evidence type="ECO:0000313" key="2">
    <source>
        <dbReference type="EMBL" id="TGE35394.1"/>
    </source>
</evidence>
<keyword evidence="2" id="KW-0808">Transferase</keyword>
<feature type="domain" description="N-acetyltransferase" evidence="1">
    <location>
        <begin position="8"/>
        <end position="146"/>
    </location>
</feature>
<evidence type="ECO:0000313" key="3">
    <source>
        <dbReference type="Proteomes" id="UP000298460"/>
    </source>
</evidence>
<sequence length="174" mass="20612">MLKGQCVGLRAIERQDLPQLLLWRNRPEYRRYFREYRETGSDDQNDWYDKKVLQDPSTRMFSIVELATGRLLGACGLCYIDWVNRTADFSIYIGADDLYIDTKFAPDSGKAMIDYGFDELGLHRIWAEIYEFDELKKTLFKVLGFKLDGRHRETHWAEGKWHDSLFYGYLATDR</sequence>
<protein>
    <submittedName>
        <fullName evidence="2">N-acetyltransferase</fullName>
    </submittedName>
</protein>
<dbReference type="RefSeq" id="WP_135552000.1">
    <property type="nucleotide sequence ID" value="NZ_SPQQ01000015.1"/>
</dbReference>
<dbReference type="Pfam" id="PF13302">
    <property type="entry name" value="Acetyltransf_3"/>
    <property type="match status" value="1"/>
</dbReference>
<dbReference type="SUPFAM" id="SSF55729">
    <property type="entry name" value="Acyl-CoA N-acyltransferases (Nat)"/>
    <property type="match status" value="1"/>
</dbReference>
<dbReference type="PANTHER" id="PTHR43415">
    <property type="entry name" value="SPERMIDINE N(1)-ACETYLTRANSFERASE"/>
    <property type="match status" value="1"/>
</dbReference>
<dbReference type="InterPro" id="IPR000182">
    <property type="entry name" value="GNAT_dom"/>
</dbReference>
<proteinExistence type="predicted"/>
<dbReference type="Gene3D" id="3.40.630.30">
    <property type="match status" value="1"/>
</dbReference>